<protein>
    <submittedName>
        <fullName evidence="1">Uncharacterized protein</fullName>
    </submittedName>
</protein>
<dbReference type="AlphaFoldDB" id="A0A645AW40"/>
<evidence type="ECO:0000313" key="1">
    <source>
        <dbReference type="EMBL" id="MPM56988.1"/>
    </source>
</evidence>
<sequence>MHDDVRTEGVLLPFPYRVTVYALALPYGCLIPAVGSGHHGYLISNHECGIESHTELTYDVAVGALFKLLLEFEGVAVRDHAQVLLHLLGGHARAVVRYGDGARLLIDRHIDPEIVPGYAQGRVRDCPVIHLIDRVGGVRYYLSQKDLLMGVDRVDYQLHKALCLCLELLLCHFHPLLVSNSFVKSLNFYIKVSIIMLMISIDYAGYADISLVVRAPRLRSSLTTPAPDPSDRASSSRKILMCIPG</sequence>
<reference evidence="1" key="1">
    <citation type="submission" date="2019-08" db="EMBL/GenBank/DDBJ databases">
        <authorList>
            <person name="Kucharzyk K."/>
            <person name="Murdoch R.W."/>
            <person name="Higgins S."/>
            <person name="Loffler F."/>
        </authorList>
    </citation>
    <scope>NUCLEOTIDE SEQUENCE</scope>
</reference>
<organism evidence="1">
    <name type="scientific">bioreactor metagenome</name>
    <dbReference type="NCBI Taxonomy" id="1076179"/>
    <lineage>
        <taxon>unclassified sequences</taxon>
        <taxon>metagenomes</taxon>
        <taxon>ecological metagenomes</taxon>
    </lineage>
</organism>
<proteinExistence type="predicted"/>
<accession>A0A645AW40</accession>
<dbReference type="EMBL" id="VSSQ01016035">
    <property type="protein sequence ID" value="MPM56988.1"/>
    <property type="molecule type" value="Genomic_DNA"/>
</dbReference>
<gene>
    <name evidence="1" type="ORF">SDC9_103805</name>
</gene>
<name>A0A645AW40_9ZZZZ</name>
<comment type="caution">
    <text evidence="1">The sequence shown here is derived from an EMBL/GenBank/DDBJ whole genome shotgun (WGS) entry which is preliminary data.</text>
</comment>